<organism evidence="1 2">
    <name type="scientific">Prolemur simus</name>
    <name type="common">Greater bamboo lemur</name>
    <name type="synonym">Hapalemur simus</name>
    <dbReference type="NCBI Taxonomy" id="1328070"/>
    <lineage>
        <taxon>Eukaryota</taxon>
        <taxon>Metazoa</taxon>
        <taxon>Chordata</taxon>
        <taxon>Craniata</taxon>
        <taxon>Vertebrata</taxon>
        <taxon>Euteleostomi</taxon>
        <taxon>Mammalia</taxon>
        <taxon>Eutheria</taxon>
        <taxon>Euarchontoglires</taxon>
        <taxon>Primates</taxon>
        <taxon>Strepsirrhini</taxon>
        <taxon>Lemuriformes</taxon>
        <taxon>Lemuridae</taxon>
        <taxon>Prolemur</taxon>
    </lineage>
</organism>
<dbReference type="GeneTree" id="ENSGT00940000161700"/>
<sequence>RAGARGSPPFPHPCRVYRYLRVFLPESGFTILPCTRYSMETNGAKIVSTRAWKKNEKLELLVGCIAELREADEGLLRAGENDFSIMYSTRKRSAQLWLGPAAFINHGEGQAFGGAGWGGRRGGATRAGAGLEGVLITQIILLFSPPPRPRPAADCRPNCKVRPGTPRGVGTWEVRIPGPGEGIFGQ</sequence>
<dbReference type="SUPFAM" id="SSF82199">
    <property type="entry name" value="SET domain"/>
    <property type="match status" value="1"/>
</dbReference>
<dbReference type="PANTHER" id="PTHR12977">
    <property type="entry name" value="SUPPRESSOR OF VARIEGATION 4-20-RELATED"/>
    <property type="match status" value="1"/>
</dbReference>
<gene>
    <name evidence="1" type="primary">KMT5C</name>
</gene>
<evidence type="ECO:0000313" key="2">
    <source>
        <dbReference type="Proteomes" id="UP000694414"/>
    </source>
</evidence>
<proteinExistence type="predicted"/>
<dbReference type="PANTHER" id="PTHR12977:SF11">
    <property type="entry name" value="HISTONE-LYSINE N-METHYLTRANSFERASE KMT5C"/>
    <property type="match status" value="1"/>
</dbReference>
<accession>A0A8C8Z0E3</accession>
<reference evidence="1" key="1">
    <citation type="submission" date="2025-08" db="UniProtKB">
        <authorList>
            <consortium name="Ensembl"/>
        </authorList>
    </citation>
    <scope>IDENTIFICATION</scope>
</reference>
<dbReference type="InterPro" id="IPR046341">
    <property type="entry name" value="SET_dom_sf"/>
</dbReference>
<dbReference type="GO" id="GO:0042799">
    <property type="term" value="F:histone H4K20 methyltransferase activity"/>
    <property type="evidence" value="ECO:0007669"/>
    <property type="project" value="TreeGrafter"/>
</dbReference>
<dbReference type="InterPro" id="IPR039977">
    <property type="entry name" value="Suv4-20/Set9"/>
</dbReference>
<dbReference type="GO" id="GO:0005634">
    <property type="term" value="C:nucleus"/>
    <property type="evidence" value="ECO:0007669"/>
    <property type="project" value="TreeGrafter"/>
</dbReference>
<dbReference type="Proteomes" id="UP000694414">
    <property type="component" value="Unplaced"/>
</dbReference>
<dbReference type="Gene3D" id="2.170.270.10">
    <property type="entry name" value="SET domain"/>
    <property type="match status" value="1"/>
</dbReference>
<dbReference type="AlphaFoldDB" id="A0A8C8Z0E3"/>
<reference evidence="1" key="2">
    <citation type="submission" date="2025-09" db="UniProtKB">
        <authorList>
            <consortium name="Ensembl"/>
        </authorList>
    </citation>
    <scope>IDENTIFICATION</scope>
</reference>
<protein>
    <submittedName>
        <fullName evidence="1">Lysine methyltransferase 5C</fullName>
    </submittedName>
</protein>
<keyword evidence="2" id="KW-1185">Reference proteome</keyword>
<evidence type="ECO:0000313" key="1">
    <source>
        <dbReference type="Ensembl" id="ENSPSMP00000010579.1"/>
    </source>
</evidence>
<name>A0A8C8Z0E3_PROSS</name>
<dbReference type="Ensembl" id="ENSPSMT00000012354.1">
    <property type="protein sequence ID" value="ENSPSMP00000010579.1"/>
    <property type="gene ID" value="ENSPSMG00000007640.1"/>
</dbReference>